<accession>A0ACB0YTN2</accession>
<proteinExistence type="predicted"/>
<reference evidence="1" key="1">
    <citation type="submission" date="2023-11" db="EMBL/GenBank/DDBJ databases">
        <authorList>
            <person name="Poullet M."/>
        </authorList>
    </citation>
    <scope>NUCLEOTIDE SEQUENCE</scope>
    <source>
        <strain evidence="1">E1834</strain>
    </source>
</reference>
<keyword evidence="2" id="KW-1185">Reference proteome</keyword>
<dbReference type="EMBL" id="CAVMJV010000018">
    <property type="protein sequence ID" value="CAK5061811.1"/>
    <property type="molecule type" value="Genomic_DNA"/>
</dbReference>
<gene>
    <name evidence="1" type="ORF">MENTE1834_LOCUS16334</name>
</gene>
<protein>
    <submittedName>
        <fullName evidence="1">Uncharacterized protein</fullName>
    </submittedName>
</protein>
<evidence type="ECO:0000313" key="1">
    <source>
        <dbReference type="EMBL" id="CAK5061811.1"/>
    </source>
</evidence>
<dbReference type="Proteomes" id="UP001497535">
    <property type="component" value="Unassembled WGS sequence"/>
</dbReference>
<name>A0ACB0YTN2_MELEN</name>
<comment type="caution">
    <text evidence="1">The sequence shown here is derived from an EMBL/GenBank/DDBJ whole genome shotgun (WGS) entry which is preliminary data.</text>
</comment>
<evidence type="ECO:0000313" key="2">
    <source>
        <dbReference type="Proteomes" id="UP001497535"/>
    </source>
</evidence>
<organism evidence="1 2">
    <name type="scientific">Meloidogyne enterolobii</name>
    <name type="common">Root-knot nematode worm</name>
    <name type="synonym">Meloidogyne mayaguensis</name>
    <dbReference type="NCBI Taxonomy" id="390850"/>
    <lineage>
        <taxon>Eukaryota</taxon>
        <taxon>Metazoa</taxon>
        <taxon>Ecdysozoa</taxon>
        <taxon>Nematoda</taxon>
        <taxon>Chromadorea</taxon>
        <taxon>Rhabditida</taxon>
        <taxon>Tylenchina</taxon>
        <taxon>Tylenchomorpha</taxon>
        <taxon>Tylenchoidea</taxon>
        <taxon>Meloidogynidae</taxon>
        <taxon>Meloidogyninae</taxon>
        <taxon>Meloidogyne</taxon>
    </lineage>
</organism>
<sequence>MLFNHISHQTILFIFNFSAFPHKHLLLFPFFFPFFFRFCQRRRKKEKAWPTFVYASCCPIITVGQD</sequence>